<dbReference type="Proteomes" id="UP000467240">
    <property type="component" value="Unassembled WGS sequence"/>
</dbReference>
<dbReference type="AlphaFoldDB" id="A0A7J5BZ03"/>
<sequence>MHAGTPQSWRAARGAATSGRSREPDAQGAPVQLSLIALADVLATTGGQFNPWPFVIGAIVLVVLGGAALLFLRRKKPANDGAATDATPDTDASTSENDSLN</sequence>
<proteinExistence type="predicted"/>
<accession>A0A7J5BZ03</accession>
<feature type="compositionally biased region" description="Low complexity" evidence="1">
    <location>
        <begin position="80"/>
        <end position="94"/>
    </location>
</feature>
<evidence type="ECO:0000256" key="2">
    <source>
        <dbReference type="SAM" id="Phobius"/>
    </source>
</evidence>
<dbReference type="EMBL" id="WBJZ01000005">
    <property type="protein sequence ID" value="KAB1659587.1"/>
    <property type="molecule type" value="Genomic_DNA"/>
</dbReference>
<keyword evidence="2" id="KW-1133">Transmembrane helix</keyword>
<dbReference type="NCBIfam" id="TIGR01167">
    <property type="entry name" value="LPXTG_anchor"/>
    <property type="match status" value="1"/>
</dbReference>
<evidence type="ECO:0000313" key="4">
    <source>
        <dbReference type="Proteomes" id="UP000467240"/>
    </source>
</evidence>
<keyword evidence="4" id="KW-1185">Reference proteome</keyword>
<comment type="caution">
    <text evidence="3">The sequence shown here is derived from an EMBL/GenBank/DDBJ whole genome shotgun (WGS) entry which is preliminary data.</text>
</comment>
<feature type="transmembrane region" description="Helical" evidence="2">
    <location>
        <begin position="52"/>
        <end position="72"/>
    </location>
</feature>
<feature type="region of interest" description="Disordered" evidence="1">
    <location>
        <begin position="1"/>
        <end position="27"/>
    </location>
</feature>
<evidence type="ECO:0000256" key="1">
    <source>
        <dbReference type="SAM" id="MobiDB-lite"/>
    </source>
</evidence>
<keyword evidence="2" id="KW-0472">Membrane</keyword>
<name>A0A7J5BZ03_9MICO</name>
<protein>
    <submittedName>
        <fullName evidence="3">LPXTG cell wall anchor domain-containing protein</fullName>
    </submittedName>
</protein>
<keyword evidence="2" id="KW-0812">Transmembrane</keyword>
<reference evidence="3 4" key="1">
    <citation type="submission" date="2019-09" db="EMBL/GenBank/DDBJ databases">
        <title>Phylogeny of genus Pseudoclavibacter and closely related genus.</title>
        <authorList>
            <person name="Li Y."/>
        </authorList>
    </citation>
    <scope>NUCLEOTIDE SEQUENCE [LARGE SCALE GENOMIC DNA]</scope>
    <source>
        <strain evidence="3 4">DSM 23821</strain>
    </source>
</reference>
<gene>
    <name evidence="3" type="ORF">F8O01_04785</name>
</gene>
<evidence type="ECO:0000313" key="3">
    <source>
        <dbReference type="EMBL" id="KAB1659587.1"/>
    </source>
</evidence>
<organism evidence="3 4">
    <name type="scientific">Pseudoclavibacter chungangensis</name>
    <dbReference type="NCBI Taxonomy" id="587635"/>
    <lineage>
        <taxon>Bacteria</taxon>
        <taxon>Bacillati</taxon>
        <taxon>Actinomycetota</taxon>
        <taxon>Actinomycetes</taxon>
        <taxon>Micrococcales</taxon>
        <taxon>Microbacteriaceae</taxon>
        <taxon>Pseudoclavibacter</taxon>
    </lineage>
</organism>
<feature type="compositionally biased region" description="Low complexity" evidence="1">
    <location>
        <begin position="10"/>
        <end position="19"/>
    </location>
</feature>
<feature type="region of interest" description="Disordered" evidence="1">
    <location>
        <begin position="78"/>
        <end position="101"/>
    </location>
</feature>